<dbReference type="GO" id="GO:0032266">
    <property type="term" value="F:phosphatidylinositol-3-phosphate binding"/>
    <property type="evidence" value="ECO:0007669"/>
    <property type="project" value="TreeGrafter"/>
</dbReference>
<dbReference type="GO" id="GO:0009838">
    <property type="term" value="P:abscission"/>
    <property type="evidence" value="ECO:0007669"/>
    <property type="project" value="TreeGrafter"/>
</dbReference>
<dbReference type="InterPro" id="IPR017455">
    <property type="entry name" value="Znf_FYVE-rel"/>
</dbReference>
<dbReference type="GO" id="GO:0032154">
    <property type="term" value="C:cleavage furrow"/>
    <property type="evidence" value="ECO:0007669"/>
    <property type="project" value="TreeGrafter"/>
</dbReference>
<evidence type="ECO:0000313" key="7">
    <source>
        <dbReference type="WBParaSite" id="Hba_17347"/>
    </source>
</evidence>
<dbReference type="GO" id="GO:0005813">
    <property type="term" value="C:centrosome"/>
    <property type="evidence" value="ECO:0007669"/>
    <property type="project" value="TreeGrafter"/>
</dbReference>
<dbReference type="WBParaSite" id="Hba_17347">
    <property type="protein sequence ID" value="Hba_17347"/>
    <property type="gene ID" value="Hba_17347"/>
</dbReference>
<dbReference type="SUPFAM" id="SSF57903">
    <property type="entry name" value="FYVE/PHD zinc finger"/>
    <property type="match status" value="1"/>
</dbReference>
<dbReference type="Gene3D" id="3.30.40.10">
    <property type="entry name" value="Zinc/RING finger domain, C3HC4 (zinc finger)"/>
    <property type="match status" value="1"/>
</dbReference>
<dbReference type="PANTHER" id="PTHR46603:SF1">
    <property type="entry name" value="ABSCISSION_NOCUT CHECKPOINT REGULATOR"/>
    <property type="match status" value="1"/>
</dbReference>
<keyword evidence="1" id="KW-0479">Metal-binding</keyword>
<evidence type="ECO:0000256" key="3">
    <source>
        <dbReference type="ARBA" id="ARBA00022833"/>
    </source>
</evidence>
<evidence type="ECO:0000259" key="5">
    <source>
        <dbReference type="PROSITE" id="PS50178"/>
    </source>
</evidence>
<keyword evidence="2 4" id="KW-0863">Zinc-finger</keyword>
<dbReference type="PANTHER" id="PTHR46603">
    <property type="entry name" value="ABSCISSION/NOCUT CHECKPOINT REGULATOR"/>
    <property type="match status" value="1"/>
</dbReference>
<organism evidence="6 7">
    <name type="scientific">Heterorhabditis bacteriophora</name>
    <name type="common">Entomopathogenic nematode worm</name>
    <dbReference type="NCBI Taxonomy" id="37862"/>
    <lineage>
        <taxon>Eukaryota</taxon>
        <taxon>Metazoa</taxon>
        <taxon>Ecdysozoa</taxon>
        <taxon>Nematoda</taxon>
        <taxon>Chromadorea</taxon>
        <taxon>Rhabditida</taxon>
        <taxon>Rhabditina</taxon>
        <taxon>Rhabditomorpha</taxon>
        <taxon>Strongyloidea</taxon>
        <taxon>Heterorhabditidae</taxon>
        <taxon>Heterorhabditis</taxon>
    </lineage>
</organism>
<evidence type="ECO:0000256" key="1">
    <source>
        <dbReference type="ARBA" id="ARBA00022723"/>
    </source>
</evidence>
<dbReference type="Proteomes" id="UP000095283">
    <property type="component" value="Unplaced"/>
</dbReference>
<protein>
    <submittedName>
        <fullName evidence="7">FYVE-type domain-containing protein</fullName>
    </submittedName>
</protein>
<dbReference type="InterPro" id="IPR013083">
    <property type="entry name" value="Znf_RING/FYVE/PHD"/>
</dbReference>
<accession>A0A1I7XIM7</accession>
<dbReference type="Pfam" id="PF01363">
    <property type="entry name" value="FYVE"/>
    <property type="match status" value="1"/>
</dbReference>
<reference evidence="7" key="1">
    <citation type="submission" date="2016-11" db="UniProtKB">
        <authorList>
            <consortium name="WormBaseParasite"/>
        </authorList>
    </citation>
    <scope>IDENTIFICATION</scope>
</reference>
<dbReference type="GO" id="GO:0008270">
    <property type="term" value="F:zinc ion binding"/>
    <property type="evidence" value="ECO:0007669"/>
    <property type="project" value="UniProtKB-KW"/>
</dbReference>
<keyword evidence="3" id="KW-0862">Zinc</keyword>
<dbReference type="InterPro" id="IPR000306">
    <property type="entry name" value="Znf_FYVE"/>
</dbReference>
<dbReference type="GO" id="GO:0030496">
    <property type="term" value="C:midbody"/>
    <property type="evidence" value="ECO:0007669"/>
    <property type="project" value="TreeGrafter"/>
</dbReference>
<evidence type="ECO:0000256" key="4">
    <source>
        <dbReference type="PROSITE-ProRule" id="PRU00091"/>
    </source>
</evidence>
<dbReference type="InterPro" id="IPR011011">
    <property type="entry name" value="Znf_FYVE_PHD"/>
</dbReference>
<evidence type="ECO:0000256" key="2">
    <source>
        <dbReference type="ARBA" id="ARBA00022771"/>
    </source>
</evidence>
<proteinExistence type="predicted"/>
<keyword evidence="6" id="KW-1185">Reference proteome</keyword>
<evidence type="ECO:0000313" key="6">
    <source>
        <dbReference type="Proteomes" id="UP000095283"/>
    </source>
</evidence>
<dbReference type="PROSITE" id="PS50178">
    <property type="entry name" value="ZF_FYVE"/>
    <property type="match status" value="1"/>
</dbReference>
<feature type="domain" description="FYVE-type" evidence="5">
    <location>
        <begin position="1"/>
        <end position="60"/>
    </location>
</feature>
<name>A0A1I7XIM7_HETBA</name>
<dbReference type="AlphaFoldDB" id="A0A1I7XIM7"/>
<dbReference type="GO" id="GO:0044878">
    <property type="term" value="P:mitotic cytokinesis checkpoint signaling"/>
    <property type="evidence" value="ECO:0007669"/>
    <property type="project" value="TreeGrafter"/>
</dbReference>
<sequence>MSSTTACTNCRTKYSLFNREVGCSNCALSFCKRCLGYRAYLPKLADMPVSICFDCFQKIGAIVATDTVQIITTPLPQNSNNYKEYPTTDSKWWGTNPPPSMRNNVGCSFPHNRLPKMEEQANIKYINKNDAVSRNGQSIGRVLTLEEIEERLAALRGCDIEMVRNPRSWFYSTSNTPLTMDSADGLLRRTEDQIAIEESNDPIKYLEERYRQLHRDDEKNEDVKGAYKYSVYYHIKVQSCGTNPPVCGTTLSRDPAFSEVTEEEIIYIKRLIEDVNNRVKISDNDEKRMENDLKRVLDACE</sequence>